<feature type="domain" description="Glycoside hydrolase family 3 N-terminal" evidence="7">
    <location>
        <begin position="144"/>
        <end position="441"/>
    </location>
</feature>
<reference evidence="10" key="1">
    <citation type="submission" date="2017-02" db="EMBL/GenBank/DDBJ databases">
        <title>Complete genome sequence of Cupriavidus necator strain NH9, a 3-chlorobenzoate degrader.</title>
        <authorList>
            <person name="Moriuchi R."/>
            <person name="Dohra H."/>
            <person name="Ogawa N."/>
        </authorList>
    </citation>
    <scope>NUCLEOTIDE SEQUENCE [LARGE SCALE GENOMIC DNA]</scope>
    <source>
        <strain evidence="10">NH9</strain>
    </source>
</reference>
<dbReference type="KEGG" id="cuh:BJN34_30765"/>
<dbReference type="PANTHER" id="PTHR30620:SF16">
    <property type="entry name" value="LYSOSOMAL BETA GLUCOSIDASE"/>
    <property type="match status" value="1"/>
</dbReference>
<dbReference type="SUPFAM" id="SSF52279">
    <property type="entry name" value="Beta-D-glucan exohydrolase, C-terminal domain"/>
    <property type="match status" value="1"/>
</dbReference>
<gene>
    <name evidence="9" type="ORF">BJN34_30765</name>
</gene>
<sequence length="726" mass="77453">MLGVVALLGGALLHGCGGDGGSSTGSGSGIATAAQPVINAQAKQVLTIDGLKFKDLNGSNGLDPYEDWRLSVDQRVDDLVARMTLDEKAGMMLIDTLNADWGGVVPATATDYLGTQKMTRFIFRNTVTNTPDSTVGTALSGKQITAQQAAQFTNAVQKMAEASRLGIPVVFKSNARNHYERNARFGINTAAGSFSEWPKEAGLAATRDMDLIADFAQTMGAEWKAIGLRGMYGYMADLSTEPRWYRVHETFTEDADLNAQIITTLIKNLQGGPVNANSAVALTIKHFPGGGPQELGLDPHYTFGKTQVYPAGNFAYHLKPFQAAIDAGVEAIMPYYGVPIKLTYDGVTYDQLGMSFSRQIVTDLLRGKLAYKGYVNSDTGIITDRAWGLESKTVPERVATAINAGVDVLSGFHTKQTIIDLVNAGLITEARINDSVKRLLREQFKLGLFENPYVDDAKAAAIVGSDAFQAKALNAQRKSIVLLQNQDKTLPLPAPSAAKPIKLFTMGLNKSVVGDAQYGGYNVVTGDYDASKGQTMPAIPADTDYAVIRVEVTNPSSVTGAYKSSDSTTGANTSFISPITGKPYGADDPQGIDNGLNFGGSLPWEAGKLSFTELAKAKSWQISPSLADIQTVMNTVGPKKTILNIYFRQPYVLDDASGLKQAGGILAGFGVSDSALMDVVTGKFKPQGKLPFALANNLDAITNNDPDAPGYPAKDTLYPFGFGLSY</sequence>
<evidence type="ECO:0000256" key="5">
    <source>
        <dbReference type="ARBA" id="ARBA00022801"/>
    </source>
</evidence>
<evidence type="ECO:0000313" key="10">
    <source>
        <dbReference type="Proteomes" id="UP000189627"/>
    </source>
</evidence>
<dbReference type="Gene3D" id="3.20.20.300">
    <property type="entry name" value="Glycoside hydrolase, family 3, N-terminal domain"/>
    <property type="match status" value="1"/>
</dbReference>
<evidence type="ECO:0000256" key="6">
    <source>
        <dbReference type="ARBA" id="ARBA00023295"/>
    </source>
</evidence>
<evidence type="ECO:0000259" key="8">
    <source>
        <dbReference type="Pfam" id="PF01915"/>
    </source>
</evidence>
<dbReference type="Proteomes" id="UP000189627">
    <property type="component" value="Chromosome 2"/>
</dbReference>
<dbReference type="AlphaFoldDB" id="A0A1U9V1K2"/>
<keyword evidence="6" id="KW-0326">Glycosidase</keyword>
<dbReference type="PRINTS" id="PR00133">
    <property type="entry name" value="GLHYDRLASE3"/>
</dbReference>
<evidence type="ECO:0000313" key="9">
    <source>
        <dbReference type="EMBL" id="AQV98255.1"/>
    </source>
</evidence>
<dbReference type="InterPro" id="IPR036962">
    <property type="entry name" value="Glyco_hydro_3_N_sf"/>
</dbReference>
<dbReference type="InterPro" id="IPR036881">
    <property type="entry name" value="Glyco_hydro_3_C_sf"/>
</dbReference>
<keyword evidence="4" id="KW-0732">Signal</keyword>
<organism evidence="9 10">
    <name type="scientific">Cupriavidus necator</name>
    <name type="common">Alcaligenes eutrophus</name>
    <name type="synonym">Ralstonia eutropha</name>
    <dbReference type="NCBI Taxonomy" id="106590"/>
    <lineage>
        <taxon>Bacteria</taxon>
        <taxon>Pseudomonadati</taxon>
        <taxon>Pseudomonadota</taxon>
        <taxon>Betaproteobacteria</taxon>
        <taxon>Burkholderiales</taxon>
        <taxon>Burkholderiaceae</taxon>
        <taxon>Cupriavidus</taxon>
    </lineage>
</organism>
<dbReference type="Pfam" id="PF00933">
    <property type="entry name" value="Glyco_hydro_3"/>
    <property type="match status" value="1"/>
</dbReference>
<comment type="catalytic activity">
    <reaction evidence="1">
        <text>Hydrolysis of terminal, non-reducing beta-D-glucosyl residues with release of beta-D-glucose.</text>
        <dbReference type="EC" id="3.2.1.21"/>
    </reaction>
</comment>
<proteinExistence type="inferred from homology"/>
<evidence type="ECO:0000259" key="7">
    <source>
        <dbReference type="Pfam" id="PF00933"/>
    </source>
</evidence>
<keyword evidence="5" id="KW-0378">Hydrolase</keyword>
<dbReference type="Pfam" id="PF01915">
    <property type="entry name" value="Glyco_hydro_3_C"/>
    <property type="match status" value="1"/>
</dbReference>
<dbReference type="InterPro" id="IPR002772">
    <property type="entry name" value="Glyco_hydro_3_C"/>
</dbReference>
<evidence type="ECO:0000256" key="3">
    <source>
        <dbReference type="ARBA" id="ARBA00012744"/>
    </source>
</evidence>
<evidence type="ECO:0000256" key="4">
    <source>
        <dbReference type="ARBA" id="ARBA00022729"/>
    </source>
</evidence>
<accession>A0A1U9V1K2</accession>
<dbReference type="InterPro" id="IPR001764">
    <property type="entry name" value="Glyco_hydro_3_N"/>
</dbReference>
<dbReference type="SUPFAM" id="SSF51445">
    <property type="entry name" value="(Trans)glycosidases"/>
    <property type="match status" value="1"/>
</dbReference>
<feature type="domain" description="Glycoside hydrolase family 3 C-terminal" evidence="8">
    <location>
        <begin position="480"/>
        <end position="726"/>
    </location>
</feature>
<dbReference type="PANTHER" id="PTHR30620">
    <property type="entry name" value="PERIPLASMIC BETA-GLUCOSIDASE-RELATED"/>
    <property type="match status" value="1"/>
</dbReference>
<dbReference type="InterPro" id="IPR017853">
    <property type="entry name" value="GH"/>
</dbReference>
<name>A0A1U9V1K2_CUPNE</name>
<protein>
    <recommendedName>
        <fullName evidence="3">beta-glucosidase</fullName>
        <ecNumber evidence="3">3.2.1.21</ecNumber>
    </recommendedName>
</protein>
<dbReference type="EMBL" id="CP017758">
    <property type="protein sequence ID" value="AQV98255.1"/>
    <property type="molecule type" value="Genomic_DNA"/>
</dbReference>
<evidence type="ECO:0000256" key="1">
    <source>
        <dbReference type="ARBA" id="ARBA00000448"/>
    </source>
</evidence>
<dbReference type="EC" id="3.2.1.21" evidence="3"/>
<dbReference type="GO" id="GO:0009251">
    <property type="term" value="P:glucan catabolic process"/>
    <property type="evidence" value="ECO:0007669"/>
    <property type="project" value="TreeGrafter"/>
</dbReference>
<comment type="similarity">
    <text evidence="2">Belongs to the glycosyl hydrolase 3 family.</text>
</comment>
<evidence type="ECO:0000256" key="2">
    <source>
        <dbReference type="ARBA" id="ARBA00005336"/>
    </source>
</evidence>
<dbReference type="OrthoDB" id="9781691at2"/>
<dbReference type="Gene3D" id="3.40.50.1700">
    <property type="entry name" value="Glycoside hydrolase family 3 C-terminal domain"/>
    <property type="match status" value="1"/>
</dbReference>
<dbReference type="GO" id="GO:0008422">
    <property type="term" value="F:beta-glucosidase activity"/>
    <property type="evidence" value="ECO:0007669"/>
    <property type="project" value="UniProtKB-EC"/>
</dbReference>
<dbReference type="InterPro" id="IPR051915">
    <property type="entry name" value="Cellulose_Degrad_GH3"/>
</dbReference>